<evidence type="ECO:0000313" key="5">
    <source>
        <dbReference type="EMBL" id="MCM1992385.1"/>
    </source>
</evidence>
<dbReference type="GO" id="GO:0005524">
    <property type="term" value="F:ATP binding"/>
    <property type="evidence" value="ECO:0007669"/>
    <property type="project" value="UniProtKB-KW"/>
</dbReference>
<keyword evidence="6" id="KW-1185">Reference proteome</keyword>
<gene>
    <name evidence="5" type="ORF">KDK92_21955</name>
</gene>
<dbReference type="PROSITE" id="PS50893">
    <property type="entry name" value="ABC_TRANSPORTER_2"/>
    <property type="match status" value="1"/>
</dbReference>
<keyword evidence="2" id="KW-0547">Nucleotide-binding</keyword>
<dbReference type="InterPro" id="IPR027417">
    <property type="entry name" value="P-loop_NTPase"/>
</dbReference>
<keyword evidence="1" id="KW-0813">Transport</keyword>
<dbReference type="SMART" id="SM00382">
    <property type="entry name" value="AAA"/>
    <property type="match status" value="1"/>
</dbReference>
<evidence type="ECO:0000313" key="6">
    <source>
        <dbReference type="Proteomes" id="UP001056429"/>
    </source>
</evidence>
<dbReference type="AlphaFoldDB" id="A0A9J6P937"/>
<evidence type="ECO:0000256" key="2">
    <source>
        <dbReference type="ARBA" id="ARBA00022741"/>
    </source>
</evidence>
<sequence length="288" mass="33179">MSKILEVNNITKDYGKFKLDNVSFSLDRGYVMGFIGPNGAGKSTTIKMIMNLIRRNSGEIKVFGKDNIESEKEIKEKIGFVYDECFYYQELSLKDNAKIISRFYKNWDNKKYKELIDRFNLIEKKKVKQLSKGMKMKFSLAMALSHNAEFLIMDEPTSGLDPVFRSEILDLLYEEIQDDKKSVFFSTHITSDLEKIADYITFINNGKLVFSKEKDEIMETYSLVRGGKEILNSTLKNDFISIKENSFGFEGLTTNSREIQSNFKDKVIIEKASLEDIMLYTIGGEKSA</sequence>
<reference evidence="5" key="1">
    <citation type="journal article" date="2021" name="mSystems">
        <title>Bacteria and Archaea Synergistically Convert Glycine Betaine to Biogenic Methane in the Formosa Cold Seep of the South China Sea.</title>
        <authorList>
            <person name="Li L."/>
            <person name="Zhang W."/>
            <person name="Zhang S."/>
            <person name="Song L."/>
            <person name="Sun Q."/>
            <person name="Zhang H."/>
            <person name="Xiang H."/>
            <person name="Dong X."/>
        </authorList>
    </citation>
    <scope>NUCLEOTIDE SEQUENCE</scope>
    <source>
        <strain evidence="5">ZWT</strain>
    </source>
</reference>
<dbReference type="PANTHER" id="PTHR42939">
    <property type="entry name" value="ABC TRANSPORTER ATP-BINDING PROTEIN ALBC-RELATED"/>
    <property type="match status" value="1"/>
</dbReference>
<dbReference type="InterPro" id="IPR003439">
    <property type="entry name" value="ABC_transporter-like_ATP-bd"/>
</dbReference>
<dbReference type="InterPro" id="IPR003593">
    <property type="entry name" value="AAA+_ATPase"/>
</dbReference>
<evidence type="ECO:0000259" key="4">
    <source>
        <dbReference type="PROSITE" id="PS50893"/>
    </source>
</evidence>
<keyword evidence="3 5" id="KW-0067">ATP-binding</keyword>
<name>A0A9J6P937_9CLOT</name>
<dbReference type="RefSeq" id="WP_250861553.1">
    <property type="nucleotide sequence ID" value="NZ_JAGSOJ010000006.1"/>
</dbReference>
<dbReference type="PANTHER" id="PTHR42939:SF3">
    <property type="entry name" value="ABC TRANSPORTER ATP-BINDING COMPONENT"/>
    <property type="match status" value="1"/>
</dbReference>
<dbReference type="SUPFAM" id="SSF52540">
    <property type="entry name" value="P-loop containing nucleoside triphosphate hydrolases"/>
    <property type="match status" value="1"/>
</dbReference>
<dbReference type="PROSITE" id="PS00211">
    <property type="entry name" value="ABC_TRANSPORTER_1"/>
    <property type="match status" value="1"/>
</dbReference>
<evidence type="ECO:0000256" key="3">
    <source>
        <dbReference type="ARBA" id="ARBA00022840"/>
    </source>
</evidence>
<dbReference type="CDD" id="cd03230">
    <property type="entry name" value="ABC_DR_subfamily_A"/>
    <property type="match status" value="1"/>
</dbReference>
<reference evidence="5" key="2">
    <citation type="submission" date="2021-04" db="EMBL/GenBank/DDBJ databases">
        <authorList>
            <person name="Dong X."/>
        </authorList>
    </citation>
    <scope>NUCLEOTIDE SEQUENCE</scope>
    <source>
        <strain evidence="5">ZWT</strain>
    </source>
</reference>
<dbReference type="InterPro" id="IPR017871">
    <property type="entry name" value="ABC_transporter-like_CS"/>
</dbReference>
<accession>A0A9J6P937</accession>
<dbReference type="Pfam" id="PF00005">
    <property type="entry name" value="ABC_tran"/>
    <property type="match status" value="1"/>
</dbReference>
<evidence type="ECO:0000256" key="1">
    <source>
        <dbReference type="ARBA" id="ARBA00022448"/>
    </source>
</evidence>
<protein>
    <submittedName>
        <fullName evidence="5">ABC transporter ATP-binding protein</fullName>
    </submittedName>
</protein>
<comment type="caution">
    <text evidence="5">The sequence shown here is derived from an EMBL/GenBank/DDBJ whole genome shotgun (WGS) entry which is preliminary data.</text>
</comment>
<dbReference type="Proteomes" id="UP001056429">
    <property type="component" value="Unassembled WGS sequence"/>
</dbReference>
<feature type="domain" description="ABC transporter" evidence="4">
    <location>
        <begin position="5"/>
        <end position="230"/>
    </location>
</feature>
<proteinExistence type="predicted"/>
<dbReference type="Gene3D" id="3.40.50.300">
    <property type="entry name" value="P-loop containing nucleotide triphosphate hydrolases"/>
    <property type="match status" value="1"/>
</dbReference>
<organism evidence="5 6">
    <name type="scientific">Oceanirhabdus seepicola</name>
    <dbReference type="NCBI Taxonomy" id="2828781"/>
    <lineage>
        <taxon>Bacteria</taxon>
        <taxon>Bacillati</taxon>
        <taxon>Bacillota</taxon>
        <taxon>Clostridia</taxon>
        <taxon>Eubacteriales</taxon>
        <taxon>Clostridiaceae</taxon>
        <taxon>Oceanirhabdus</taxon>
    </lineage>
</organism>
<dbReference type="EMBL" id="JAGSOJ010000006">
    <property type="protein sequence ID" value="MCM1992385.1"/>
    <property type="molecule type" value="Genomic_DNA"/>
</dbReference>
<dbReference type="GO" id="GO:0016887">
    <property type="term" value="F:ATP hydrolysis activity"/>
    <property type="evidence" value="ECO:0007669"/>
    <property type="project" value="InterPro"/>
</dbReference>
<dbReference type="InterPro" id="IPR051782">
    <property type="entry name" value="ABC_Transporter_VariousFunc"/>
</dbReference>